<comment type="caution">
    <text evidence="13">The sequence shown here is derived from an EMBL/GenBank/DDBJ whole genome shotgun (WGS) entry which is preliminary data.</text>
</comment>
<dbReference type="GO" id="GO:0015774">
    <property type="term" value="P:polysaccharide transport"/>
    <property type="evidence" value="ECO:0007669"/>
    <property type="project" value="UniProtKB-KW"/>
</dbReference>
<dbReference type="InterPro" id="IPR013525">
    <property type="entry name" value="ABC2_TM"/>
</dbReference>
<keyword evidence="4 11" id="KW-1003">Cell membrane</keyword>
<evidence type="ECO:0000256" key="9">
    <source>
        <dbReference type="ARBA" id="ARBA00023047"/>
    </source>
</evidence>
<dbReference type="PANTHER" id="PTHR30413:SF10">
    <property type="entry name" value="CAPSULE POLYSACCHARIDE EXPORT INNER-MEMBRANE PROTEIN CTRC"/>
    <property type="match status" value="1"/>
</dbReference>
<dbReference type="GO" id="GO:0043190">
    <property type="term" value="C:ATP-binding cassette (ABC) transporter complex"/>
    <property type="evidence" value="ECO:0007669"/>
    <property type="project" value="InterPro"/>
</dbReference>
<feature type="transmembrane region" description="Helical" evidence="11">
    <location>
        <begin position="31"/>
        <end position="52"/>
    </location>
</feature>
<evidence type="ECO:0000256" key="4">
    <source>
        <dbReference type="ARBA" id="ARBA00022475"/>
    </source>
</evidence>
<dbReference type="InterPro" id="IPR000412">
    <property type="entry name" value="ABC_2_transport"/>
</dbReference>
<dbReference type="Pfam" id="PF01061">
    <property type="entry name" value="ABC2_membrane"/>
    <property type="match status" value="1"/>
</dbReference>
<feature type="transmembrane region" description="Helical" evidence="11">
    <location>
        <begin position="110"/>
        <end position="129"/>
    </location>
</feature>
<gene>
    <name evidence="13" type="ORF">H8E41_10345</name>
</gene>
<keyword evidence="9" id="KW-0625">Polysaccharide transport</keyword>
<name>A0A8J6NGR7_9BACT</name>
<evidence type="ECO:0000256" key="2">
    <source>
        <dbReference type="ARBA" id="ARBA00007783"/>
    </source>
</evidence>
<feature type="transmembrane region" description="Helical" evidence="11">
    <location>
        <begin position="59"/>
        <end position="77"/>
    </location>
</feature>
<dbReference type="PROSITE" id="PS51012">
    <property type="entry name" value="ABC_TM2"/>
    <property type="match status" value="1"/>
</dbReference>
<protein>
    <recommendedName>
        <fullName evidence="11">Transport permease protein</fullName>
    </recommendedName>
</protein>
<keyword evidence="5" id="KW-0762">Sugar transport</keyword>
<feature type="transmembrane region" description="Helical" evidence="11">
    <location>
        <begin position="197"/>
        <end position="219"/>
    </location>
</feature>
<evidence type="ECO:0000256" key="7">
    <source>
        <dbReference type="ARBA" id="ARBA00022903"/>
    </source>
</evidence>
<evidence type="ECO:0000256" key="6">
    <source>
        <dbReference type="ARBA" id="ARBA00022692"/>
    </source>
</evidence>
<dbReference type="PRINTS" id="PR00164">
    <property type="entry name" value="ABC2TRNSPORT"/>
</dbReference>
<dbReference type="Proteomes" id="UP000614424">
    <property type="component" value="Unassembled WGS sequence"/>
</dbReference>
<comment type="subcellular location">
    <subcellularLocation>
        <location evidence="1 11">Cell membrane</location>
        <topology evidence="1 11">Multi-pass membrane protein</topology>
    </subcellularLocation>
</comment>
<evidence type="ECO:0000256" key="3">
    <source>
        <dbReference type="ARBA" id="ARBA00022448"/>
    </source>
</evidence>
<keyword evidence="3 11" id="KW-0813">Transport</keyword>
<keyword evidence="6 11" id="KW-0812">Transmembrane</keyword>
<feature type="transmembrane region" description="Helical" evidence="11">
    <location>
        <begin position="141"/>
        <end position="162"/>
    </location>
</feature>
<comment type="similarity">
    <text evidence="2 11">Belongs to the ABC-2 integral membrane protein family.</text>
</comment>
<feature type="transmembrane region" description="Helical" evidence="11">
    <location>
        <begin position="225"/>
        <end position="243"/>
    </location>
</feature>
<evidence type="ECO:0000259" key="12">
    <source>
        <dbReference type="PROSITE" id="PS51012"/>
    </source>
</evidence>
<evidence type="ECO:0000256" key="11">
    <source>
        <dbReference type="RuleBase" id="RU361157"/>
    </source>
</evidence>
<proteinExistence type="inferred from homology"/>
<evidence type="ECO:0000256" key="1">
    <source>
        <dbReference type="ARBA" id="ARBA00004651"/>
    </source>
</evidence>
<evidence type="ECO:0000256" key="5">
    <source>
        <dbReference type="ARBA" id="ARBA00022597"/>
    </source>
</evidence>
<feature type="domain" description="ABC transmembrane type-2" evidence="12">
    <location>
        <begin position="28"/>
        <end position="246"/>
    </location>
</feature>
<keyword evidence="8 11" id="KW-1133">Transmembrane helix</keyword>
<evidence type="ECO:0000256" key="8">
    <source>
        <dbReference type="ARBA" id="ARBA00022989"/>
    </source>
</evidence>
<sequence length="255" mass="29359">MSTIFHFSQLILVKVKANLQAEAACNYLSYLWWIFEPILHMFVFYLVFGFLLQQGTEDFVAFLLTGLIPWLWFNKTISNSMMSIVQGKGLMMQVHLPKIILPTIVIFQDVVKQMVVIILLLFFLIIYGVSPSPYWFALPSLLITEILLISACSYIVAAVIPFLPDLSYLVRACLQMLMFGSGIFYSSDMIPTSYHRLFYLNPMASLLASYRGILLYNKWPDWQDLFFIVGGSLTVILIMILVLRKLDHVYPRVVL</sequence>
<organism evidence="13 14">
    <name type="scientific">Candidatus Desulfobia pelagia</name>
    <dbReference type="NCBI Taxonomy" id="2841692"/>
    <lineage>
        <taxon>Bacteria</taxon>
        <taxon>Pseudomonadati</taxon>
        <taxon>Thermodesulfobacteriota</taxon>
        <taxon>Desulfobulbia</taxon>
        <taxon>Desulfobulbales</taxon>
        <taxon>Desulfobulbaceae</taxon>
        <taxon>Candidatus Desulfobia</taxon>
    </lineage>
</organism>
<evidence type="ECO:0000313" key="13">
    <source>
        <dbReference type="EMBL" id="MBC8318294.1"/>
    </source>
</evidence>
<accession>A0A8J6NGR7</accession>
<dbReference type="EMBL" id="JACNJZ010000145">
    <property type="protein sequence ID" value="MBC8318294.1"/>
    <property type="molecule type" value="Genomic_DNA"/>
</dbReference>
<evidence type="ECO:0000256" key="10">
    <source>
        <dbReference type="ARBA" id="ARBA00023136"/>
    </source>
</evidence>
<keyword evidence="7" id="KW-0972">Capsule biogenesis/degradation</keyword>
<reference evidence="13 14" key="1">
    <citation type="submission" date="2020-08" db="EMBL/GenBank/DDBJ databases">
        <title>Bridging the membrane lipid divide: bacteria of the FCB group superphylum have the potential to synthesize archaeal ether lipids.</title>
        <authorList>
            <person name="Villanueva L."/>
            <person name="Von Meijenfeldt F.A.B."/>
            <person name="Westbye A.B."/>
            <person name="Yadav S."/>
            <person name="Hopmans E.C."/>
            <person name="Dutilh B.E."/>
            <person name="Sinninghe Damste J.S."/>
        </authorList>
    </citation>
    <scope>NUCLEOTIDE SEQUENCE [LARGE SCALE GENOMIC DNA]</scope>
    <source>
        <strain evidence="13">NIOZ-UU47</strain>
    </source>
</reference>
<dbReference type="GO" id="GO:0015920">
    <property type="term" value="P:lipopolysaccharide transport"/>
    <property type="evidence" value="ECO:0007669"/>
    <property type="project" value="TreeGrafter"/>
</dbReference>
<evidence type="ECO:0000313" key="14">
    <source>
        <dbReference type="Proteomes" id="UP000614424"/>
    </source>
</evidence>
<dbReference type="PANTHER" id="PTHR30413">
    <property type="entry name" value="INNER MEMBRANE TRANSPORT PERMEASE"/>
    <property type="match status" value="1"/>
</dbReference>
<keyword evidence="10 11" id="KW-0472">Membrane</keyword>
<dbReference type="GO" id="GO:0140359">
    <property type="term" value="F:ABC-type transporter activity"/>
    <property type="evidence" value="ECO:0007669"/>
    <property type="project" value="InterPro"/>
</dbReference>
<dbReference type="AlphaFoldDB" id="A0A8J6NGR7"/>
<dbReference type="InterPro" id="IPR047817">
    <property type="entry name" value="ABC2_TM_bact-type"/>
</dbReference>
<feature type="transmembrane region" description="Helical" evidence="11">
    <location>
        <begin position="168"/>
        <end position="185"/>
    </location>
</feature>